<accession>A0A3T0KY47</accession>
<gene>
    <name evidence="1" type="ORF">BAOM_4664</name>
</gene>
<name>A0A3T0KY47_9BACI</name>
<protein>
    <submittedName>
        <fullName evidence="1">Uncharacterized protein</fullName>
    </submittedName>
</protein>
<proteinExistence type="predicted"/>
<dbReference type="AlphaFoldDB" id="A0A3T0KY47"/>
<dbReference type="EMBL" id="CP026095">
    <property type="protein sequence ID" value="AZV45242.1"/>
    <property type="molecule type" value="Genomic_DNA"/>
</dbReference>
<dbReference type="KEGG" id="pasa:BAOM_4664"/>
<dbReference type="Proteomes" id="UP000283095">
    <property type="component" value="Chromosome"/>
</dbReference>
<organism evidence="1 2">
    <name type="scientific">Peribacillus asahii</name>
    <dbReference type="NCBI Taxonomy" id="228899"/>
    <lineage>
        <taxon>Bacteria</taxon>
        <taxon>Bacillati</taxon>
        <taxon>Bacillota</taxon>
        <taxon>Bacilli</taxon>
        <taxon>Bacillales</taxon>
        <taxon>Bacillaceae</taxon>
        <taxon>Peribacillus</taxon>
    </lineage>
</organism>
<evidence type="ECO:0000313" key="2">
    <source>
        <dbReference type="Proteomes" id="UP000283095"/>
    </source>
</evidence>
<sequence length="38" mass="4688">MKFYIYFNEYFVKSHKFKKELTENIKKQVEGFPPPALF</sequence>
<reference evidence="1 2" key="1">
    <citation type="submission" date="2018-01" db="EMBL/GenBank/DDBJ databases">
        <title>Bacillus asahii Genome sequencing and assembly.</title>
        <authorList>
            <person name="Jiang H."/>
            <person name="Feng Y."/>
            <person name="Zhao F."/>
            <person name="Lin X."/>
        </authorList>
    </citation>
    <scope>NUCLEOTIDE SEQUENCE [LARGE SCALE GENOMIC DNA]</scope>
    <source>
        <strain evidence="1 2">OM18</strain>
    </source>
</reference>
<evidence type="ECO:0000313" key="1">
    <source>
        <dbReference type="EMBL" id="AZV45242.1"/>
    </source>
</evidence>